<comment type="caution">
    <text evidence="1">The sequence shown here is derived from an EMBL/GenBank/DDBJ whole genome shotgun (WGS) entry which is preliminary data.</text>
</comment>
<feature type="non-terminal residue" evidence="1">
    <location>
        <position position="1"/>
    </location>
</feature>
<dbReference type="Proteomes" id="UP001432027">
    <property type="component" value="Unassembled WGS sequence"/>
</dbReference>
<reference evidence="1" key="1">
    <citation type="submission" date="2023-10" db="EMBL/GenBank/DDBJ databases">
        <title>Genome assembly of Pristionchus species.</title>
        <authorList>
            <person name="Yoshida K."/>
            <person name="Sommer R.J."/>
        </authorList>
    </citation>
    <scope>NUCLEOTIDE SEQUENCE</scope>
    <source>
        <strain evidence="1">RS0144</strain>
    </source>
</reference>
<gene>
    <name evidence="1" type="ORF">PENTCL1PPCAC_19545</name>
</gene>
<proteinExistence type="predicted"/>
<accession>A0AAV5TSB6</accession>
<evidence type="ECO:0000313" key="2">
    <source>
        <dbReference type="Proteomes" id="UP001432027"/>
    </source>
</evidence>
<dbReference type="EMBL" id="BTSX01000004">
    <property type="protein sequence ID" value="GMS97370.1"/>
    <property type="molecule type" value="Genomic_DNA"/>
</dbReference>
<dbReference type="AlphaFoldDB" id="A0AAV5TSB6"/>
<sequence length="75" mass="8491">RLCKSRANSAGFGTARKGRFPETVCFVVLEGAEDDGHIHFTRRARWLQTTSRPFPCRRGEIVWGIERAEIGRGES</sequence>
<name>A0AAV5TSB6_9BILA</name>
<keyword evidence="2" id="KW-1185">Reference proteome</keyword>
<organism evidence="1 2">
    <name type="scientific">Pristionchus entomophagus</name>
    <dbReference type="NCBI Taxonomy" id="358040"/>
    <lineage>
        <taxon>Eukaryota</taxon>
        <taxon>Metazoa</taxon>
        <taxon>Ecdysozoa</taxon>
        <taxon>Nematoda</taxon>
        <taxon>Chromadorea</taxon>
        <taxon>Rhabditida</taxon>
        <taxon>Rhabditina</taxon>
        <taxon>Diplogasteromorpha</taxon>
        <taxon>Diplogasteroidea</taxon>
        <taxon>Neodiplogasteridae</taxon>
        <taxon>Pristionchus</taxon>
    </lineage>
</organism>
<evidence type="ECO:0000313" key="1">
    <source>
        <dbReference type="EMBL" id="GMS97370.1"/>
    </source>
</evidence>
<protein>
    <submittedName>
        <fullName evidence="1">Uncharacterized protein</fullName>
    </submittedName>
</protein>